<evidence type="ECO:0008006" key="3">
    <source>
        <dbReference type="Google" id="ProtNLM"/>
    </source>
</evidence>
<evidence type="ECO:0000313" key="2">
    <source>
        <dbReference type="Proteomes" id="UP000244682"/>
    </source>
</evidence>
<gene>
    <name evidence="1" type="ORF">AM380_12670</name>
</gene>
<accession>A0AAU8ZMT0</accession>
<proteinExistence type="predicted"/>
<sequence length="84" mass="9963">MTEKTQEDEITEKINNIEIHYNVMAFPEWWRHGVKCMHPERGVVTLNIAPDCEYWFTNKSGEQVEIPSWRICEMWPVPQANDAN</sequence>
<dbReference type="EMBL" id="CP028956">
    <property type="protein sequence ID" value="AWC94440.1"/>
    <property type="molecule type" value="Genomic_DNA"/>
</dbReference>
<dbReference type="Proteomes" id="UP000244682">
    <property type="component" value="Chromosome"/>
</dbReference>
<name>A0AAU8ZMT0_MORMO</name>
<reference evidence="1 2" key="1">
    <citation type="submission" date="2018-04" db="EMBL/GenBank/DDBJ databases">
        <title>Whole genome sequencing of Morganella morganii AR_0133.</title>
        <authorList>
            <person name="Conlan S."/>
            <person name="Thomas P.J."/>
            <person name="Mullikin J."/>
            <person name="Frank K.M."/>
            <person name="Segre J.A."/>
        </authorList>
    </citation>
    <scope>NUCLEOTIDE SEQUENCE [LARGE SCALE GENOMIC DNA]</scope>
    <source>
        <strain evidence="1 2">AR_0133</strain>
    </source>
</reference>
<evidence type="ECO:0000313" key="1">
    <source>
        <dbReference type="EMBL" id="AWC94440.1"/>
    </source>
</evidence>
<dbReference type="RefSeq" id="WP_108656564.1">
    <property type="nucleotide sequence ID" value="NZ_CP028956.1"/>
</dbReference>
<organism evidence="1 2">
    <name type="scientific">Morganella morganii</name>
    <name type="common">Proteus morganii</name>
    <dbReference type="NCBI Taxonomy" id="582"/>
    <lineage>
        <taxon>Bacteria</taxon>
        <taxon>Pseudomonadati</taxon>
        <taxon>Pseudomonadota</taxon>
        <taxon>Gammaproteobacteria</taxon>
        <taxon>Enterobacterales</taxon>
        <taxon>Morganellaceae</taxon>
        <taxon>Morganella</taxon>
    </lineage>
</organism>
<dbReference type="AlphaFoldDB" id="A0AAU8ZMT0"/>
<protein>
    <recommendedName>
        <fullName evidence="3">DUF551 domain-containing protein</fullName>
    </recommendedName>
</protein>